<dbReference type="Pfam" id="PF03221">
    <property type="entry name" value="HTH_Tnp_Tc5"/>
    <property type="match status" value="1"/>
</dbReference>
<dbReference type="PROSITE" id="PS50960">
    <property type="entry name" value="HTH_PSQ"/>
    <property type="match status" value="1"/>
</dbReference>
<evidence type="ECO:0000256" key="1">
    <source>
        <dbReference type="ARBA" id="ARBA00004123"/>
    </source>
</evidence>
<evidence type="ECO:0000256" key="6">
    <source>
        <dbReference type="SAM" id="MobiDB-lite"/>
    </source>
</evidence>
<evidence type="ECO:0000313" key="10">
    <source>
        <dbReference type="Proteomes" id="UP000270866"/>
    </source>
</evidence>
<keyword evidence="3 4" id="KW-0539">Nucleus</keyword>
<feature type="region of interest" description="Disordered" evidence="6">
    <location>
        <begin position="332"/>
        <end position="357"/>
    </location>
</feature>
<dbReference type="SMART" id="SM00674">
    <property type="entry name" value="CENPB"/>
    <property type="match status" value="1"/>
</dbReference>
<dbReference type="GO" id="GO:0003677">
    <property type="term" value="F:DNA binding"/>
    <property type="evidence" value="ECO:0007669"/>
    <property type="project" value="UniProtKB-UniRule"/>
</dbReference>
<evidence type="ECO:0000256" key="4">
    <source>
        <dbReference type="PROSITE-ProRule" id="PRU00320"/>
    </source>
</evidence>
<evidence type="ECO:0000259" key="8">
    <source>
        <dbReference type="PROSITE" id="PS51253"/>
    </source>
</evidence>
<dbReference type="SUPFAM" id="SSF46689">
    <property type="entry name" value="Homeodomain-like"/>
    <property type="match status" value="1"/>
</dbReference>
<dbReference type="InterPro" id="IPR007889">
    <property type="entry name" value="HTH_Psq"/>
</dbReference>
<dbReference type="EMBL" id="MRCU01000010">
    <property type="protein sequence ID" value="RKK11046.1"/>
    <property type="molecule type" value="Genomic_DNA"/>
</dbReference>
<evidence type="ECO:0008006" key="11">
    <source>
        <dbReference type="Google" id="ProtNLM"/>
    </source>
</evidence>
<dbReference type="Gene3D" id="1.10.10.60">
    <property type="entry name" value="Homeodomain-like"/>
    <property type="match status" value="1"/>
</dbReference>
<dbReference type="InterPro" id="IPR004875">
    <property type="entry name" value="DDE_SF_endonuclease_dom"/>
</dbReference>
<gene>
    <name evidence="9" type="ORF">BFJ65_g15038</name>
</gene>
<evidence type="ECO:0000256" key="2">
    <source>
        <dbReference type="ARBA" id="ARBA00023125"/>
    </source>
</evidence>
<dbReference type="PROSITE" id="PS51253">
    <property type="entry name" value="HTH_CENPB"/>
    <property type="match status" value="1"/>
</dbReference>
<protein>
    <recommendedName>
        <fullName evidence="11">HTH CENPB-type domain-containing protein</fullName>
    </recommendedName>
</protein>
<feature type="domain" description="HTH psq-type" evidence="7">
    <location>
        <begin position="1"/>
        <end position="53"/>
    </location>
</feature>
<dbReference type="Proteomes" id="UP000270866">
    <property type="component" value="Unassembled WGS sequence"/>
</dbReference>
<evidence type="ECO:0000256" key="3">
    <source>
        <dbReference type="ARBA" id="ARBA00023242"/>
    </source>
</evidence>
<dbReference type="Pfam" id="PF03184">
    <property type="entry name" value="DDE_1"/>
    <property type="match status" value="1"/>
</dbReference>
<accession>A0A3L6N141</accession>
<feature type="coiled-coil region" evidence="5">
    <location>
        <begin position="384"/>
        <end position="411"/>
    </location>
</feature>
<feature type="region of interest" description="Disordered" evidence="6">
    <location>
        <begin position="455"/>
        <end position="491"/>
    </location>
</feature>
<dbReference type="AlphaFoldDB" id="A0A3L6N141"/>
<feature type="domain" description="HTH CENPB-type" evidence="8">
    <location>
        <begin position="55"/>
        <end position="125"/>
    </location>
</feature>
<dbReference type="GO" id="GO:0005634">
    <property type="term" value="C:nucleus"/>
    <property type="evidence" value="ECO:0007669"/>
    <property type="project" value="UniProtKB-SubCell"/>
</dbReference>
<sequence>MPKSRLKWEYTEDDTADAILDITDHGFSPPQAAQRRGVPRTTLIDRLNGRGAAEDQIQPRRRLSKSQEDRLAFWILRQESLGYAPSHSQIRACVMGLLRQQGEHPDLGRNWVIKFINRRADLKTKMGRRQEAKRFDSFTPRAVHWYFDIRDGQYGWIKPENTVNVDEGGIMTGFGLDSLVVGSADPKRKAFLKGPQTRNWTSFIEAVTADGRALVPGIIFKGKELQKQWFLDEFKQIADWYYITSPNGWTDDHIGIEWLERVYLPQTTPADESDARLIILDGHGSHATVNFIRAYAKARRVGMTKKNILSGWRVTGNWPISRSKALRHPEIQRDMPNSDPRVTPEPRPYLGWDDTPQTSRQIRDLGLNKTPKTRRRYNVIAKGFEAQQQTVAAHTQRIASLEEELARLKRGKKRKAVPNPNRRFMTLGETLAVGEAIPEGETQNESVVVESVCSDERESESEASSVIEVREEAVPQQRTTRSGRLIKRPKF</sequence>
<evidence type="ECO:0000313" key="9">
    <source>
        <dbReference type="EMBL" id="RKK11046.1"/>
    </source>
</evidence>
<evidence type="ECO:0000256" key="5">
    <source>
        <dbReference type="SAM" id="Coils"/>
    </source>
</evidence>
<organism evidence="9 10">
    <name type="scientific">Fusarium oxysporum f. sp. cepae</name>
    <dbReference type="NCBI Taxonomy" id="396571"/>
    <lineage>
        <taxon>Eukaryota</taxon>
        <taxon>Fungi</taxon>
        <taxon>Dikarya</taxon>
        <taxon>Ascomycota</taxon>
        <taxon>Pezizomycotina</taxon>
        <taxon>Sordariomycetes</taxon>
        <taxon>Hypocreomycetidae</taxon>
        <taxon>Hypocreales</taxon>
        <taxon>Nectriaceae</taxon>
        <taxon>Fusarium</taxon>
        <taxon>Fusarium oxysporum species complex</taxon>
    </lineage>
</organism>
<evidence type="ECO:0000259" key="7">
    <source>
        <dbReference type="PROSITE" id="PS50960"/>
    </source>
</evidence>
<name>A0A3L6N141_FUSOX</name>
<comment type="caution">
    <text evidence="9">The sequence shown here is derived from an EMBL/GenBank/DDBJ whole genome shotgun (WGS) entry which is preliminary data.</text>
</comment>
<feature type="DNA-binding region" description="H-T-H motif" evidence="4">
    <location>
        <begin position="29"/>
        <end position="49"/>
    </location>
</feature>
<dbReference type="InterPro" id="IPR009057">
    <property type="entry name" value="Homeodomain-like_sf"/>
</dbReference>
<keyword evidence="2 4" id="KW-0238">DNA-binding</keyword>
<dbReference type="InterPro" id="IPR006600">
    <property type="entry name" value="HTH_CenpB_DNA-bd_dom"/>
</dbReference>
<keyword evidence="5" id="KW-0175">Coiled coil</keyword>
<comment type="subcellular location">
    <subcellularLocation>
        <location evidence="1 4">Nucleus</location>
    </subcellularLocation>
</comment>
<proteinExistence type="predicted"/>
<reference evidence="9 10" key="1">
    <citation type="journal article" date="2018" name="Sci. Rep.">
        <title>Characterisation of pathogen-specific regions and novel effector candidates in Fusarium oxysporum f. sp. cepae.</title>
        <authorList>
            <person name="Armitage A.D."/>
            <person name="Taylor A."/>
            <person name="Sobczyk M.K."/>
            <person name="Baxter L."/>
            <person name="Greenfield B.P."/>
            <person name="Bates H.J."/>
            <person name="Wilson F."/>
            <person name="Jackson A.C."/>
            <person name="Ott S."/>
            <person name="Harrison R.J."/>
            <person name="Clarkson J.P."/>
        </authorList>
    </citation>
    <scope>NUCLEOTIDE SEQUENCE [LARGE SCALE GENOMIC DNA]</scope>
    <source>
        <strain evidence="9 10">FoC_Fus2</strain>
    </source>
</reference>